<evidence type="ECO:0000256" key="2">
    <source>
        <dbReference type="ARBA" id="ARBA00008653"/>
    </source>
</evidence>
<dbReference type="SUPFAM" id="SSF54991">
    <property type="entry name" value="Anticodon-binding domain of PheRS"/>
    <property type="match status" value="1"/>
</dbReference>
<dbReference type="GO" id="GO:0140096">
    <property type="term" value="F:catalytic activity, acting on a protein"/>
    <property type="evidence" value="ECO:0007669"/>
    <property type="project" value="UniProtKB-ARBA"/>
</dbReference>
<keyword evidence="8 15" id="KW-0547">Nucleotide-binding</keyword>
<evidence type="ECO:0000256" key="11">
    <source>
        <dbReference type="ARBA" id="ARBA00022884"/>
    </source>
</evidence>
<keyword evidence="5 16" id="KW-0820">tRNA-binding</keyword>
<dbReference type="SUPFAM" id="SSF46955">
    <property type="entry name" value="Putative DNA-binding domain"/>
    <property type="match status" value="1"/>
</dbReference>
<keyword evidence="10 15" id="KW-0460">Magnesium</keyword>
<feature type="domain" description="B5" evidence="19">
    <location>
        <begin position="423"/>
        <end position="502"/>
    </location>
</feature>
<dbReference type="GO" id="GO:0000049">
    <property type="term" value="F:tRNA binding"/>
    <property type="evidence" value="ECO:0007669"/>
    <property type="project" value="UniProtKB-UniRule"/>
</dbReference>
<evidence type="ECO:0000256" key="1">
    <source>
        <dbReference type="ARBA" id="ARBA00004496"/>
    </source>
</evidence>
<dbReference type="InterPro" id="IPR002547">
    <property type="entry name" value="tRNA-bd_dom"/>
</dbReference>
<dbReference type="SMART" id="SM00896">
    <property type="entry name" value="FDX-ACB"/>
    <property type="match status" value="1"/>
</dbReference>
<dbReference type="OrthoDB" id="9805455at2"/>
<protein>
    <recommendedName>
        <fullName evidence="15">Phenylalanine--tRNA ligase beta subunit</fullName>
        <ecNumber evidence="15">6.1.1.20</ecNumber>
    </recommendedName>
    <alternativeName>
        <fullName evidence="15">Phenylalanyl-tRNA synthetase beta subunit</fullName>
        <shortName evidence="15">PheRS</shortName>
    </alternativeName>
</protein>
<dbReference type="EMBL" id="SLXT01000001">
    <property type="protein sequence ID" value="TCP68855.1"/>
    <property type="molecule type" value="Genomic_DNA"/>
</dbReference>
<evidence type="ECO:0000259" key="19">
    <source>
        <dbReference type="PROSITE" id="PS51483"/>
    </source>
</evidence>
<keyword evidence="13 15" id="KW-0030">Aminoacyl-tRNA synthetase</keyword>
<keyword evidence="4 15" id="KW-0963">Cytoplasm</keyword>
<dbReference type="Pfam" id="PF03484">
    <property type="entry name" value="B5"/>
    <property type="match status" value="1"/>
</dbReference>
<evidence type="ECO:0000313" key="21">
    <source>
        <dbReference type="Proteomes" id="UP000294813"/>
    </source>
</evidence>
<evidence type="ECO:0000313" key="20">
    <source>
        <dbReference type="EMBL" id="TCP68855.1"/>
    </source>
</evidence>
<feature type="binding site" evidence="15">
    <location>
        <position position="480"/>
    </location>
    <ligand>
        <name>Mg(2+)</name>
        <dbReference type="ChEBI" id="CHEBI:18420"/>
        <note>shared with alpha subunit</note>
    </ligand>
</feature>
<dbReference type="InterPro" id="IPR005146">
    <property type="entry name" value="B3/B4_tRNA-bd"/>
</dbReference>
<organism evidence="20 21">
    <name type="scientific">Heliophilum fasciatum</name>
    <dbReference type="NCBI Taxonomy" id="35700"/>
    <lineage>
        <taxon>Bacteria</taxon>
        <taxon>Bacillati</taxon>
        <taxon>Bacillota</taxon>
        <taxon>Clostridia</taxon>
        <taxon>Eubacteriales</taxon>
        <taxon>Heliobacteriaceae</taxon>
        <taxon>Heliophilum</taxon>
    </lineage>
</organism>
<comment type="caution">
    <text evidence="20">The sequence shown here is derived from an EMBL/GenBank/DDBJ whole genome shotgun (WGS) entry which is preliminary data.</text>
</comment>
<evidence type="ECO:0000256" key="13">
    <source>
        <dbReference type="ARBA" id="ARBA00023146"/>
    </source>
</evidence>
<keyword evidence="11 16" id="KW-0694">RNA-binding</keyword>
<accession>A0A4R2SCG8</accession>
<dbReference type="Gene3D" id="3.50.40.10">
    <property type="entry name" value="Phenylalanyl-trna Synthetase, Chain B, domain 3"/>
    <property type="match status" value="1"/>
</dbReference>
<feature type="binding site" evidence="15">
    <location>
        <position position="489"/>
    </location>
    <ligand>
        <name>Mg(2+)</name>
        <dbReference type="ChEBI" id="CHEBI:18420"/>
        <note>shared with alpha subunit</note>
    </ligand>
</feature>
<dbReference type="GO" id="GO:0004826">
    <property type="term" value="F:phenylalanine-tRNA ligase activity"/>
    <property type="evidence" value="ECO:0007669"/>
    <property type="project" value="UniProtKB-UniRule"/>
</dbReference>
<evidence type="ECO:0000259" key="17">
    <source>
        <dbReference type="PROSITE" id="PS50886"/>
    </source>
</evidence>
<comment type="subunit">
    <text evidence="3 15">Tetramer of two alpha and two beta subunits.</text>
</comment>
<dbReference type="InterPro" id="IPR005121">
    <property type="entry name" value="Fdx_antiC-bd"/>
</dbReference>
<dbReference type="Gene3D" id="3.30.70.380">
    <property type="entry name" value="Ferrodoxin-fold anticodon-binding domain"/>
    <property type="match status" value="1"/>
</dbReference>
<keyword evidence="6 15" id="KW-0436">Ligase</keyword>
<evidence type="ECO:0000256" key="9">
    <source>
        <dbReference type="ARBA" id="ARBA00022840"/>
    </source>
</evidence>
<dbReference type="InterPro" id="IPR036690">
    <property type="entry name" value="Fdx_antiC-bd_sf"/>
</dbReference>
<dbReference type="InterPro" id="IPR012340">
    <property type="entry name" value="NA-bd_OB-fold"/>
</dbReference>
<dbReference type="SMART" id="SM00874">
    <property type="entry name" value="B5"/>
    <property type="match status" value="1"/>
</dbReference>
<dbReference type="FunFam" id="2.40.50.140:FF:000045">
    <property type="entry name" value="Phenylalanine--tRNA ligase beta subunit"/>
    <property type="match status" value="1"/>
</dbReference>
<dbReference type="Gene3D" id="3.30.930.10">
    <property type="entry name" value="Bira Bifunctional Protein, Domain 2"/>
    <property type="match status" value="1"/>
</dbReference>
<evidence type="ECO:0000256" key="15">
    <source>
        <dbReference type="HAMAP-Rule" id="MF_00283"/>
    </source>
</evidence>
<dbReference type="GO" id="GO:0005524">
    <property type="term" value="F:ATP binding"/>
    <property type="evidence" value="ECO:0007669"/>
    <property type="project" value="UniProtKB-UniRule"/>
</dbReference>
<dbReference type="PROSITE" id="PS51447">
    <property type="entry name" value="FDX_ACB"/>
    <property type="match status" value="1"/>
</dbReference>
<keyword evidence="9 15" id="KW-0067">ATP-binding</keyword>
<dbReference type="Pfam" id="PF03147">
    <property type="entry name" value="FDX-ACB"/>
    <property type="match status" value="1"/>
</dbReference>
<keyword evidence="21" id="KW-1185">Reference proteome</keyword>
<feature type="domain" description="FDX-ACB" evidence="18">
    <location>
        <begin position="740"/>
        <end position="833"/>
    </location>
</feature>
<keyword evidence="7 15" id="KW-0479">Metal-binding</keyword>
<evidence type="ECO:0000256" key="12">
    <source>
        <dbReference type="ARBA" id="ARBA00022917"/>
    </source>
</evidence>
<dbReference type="AlphaFoldDB" id="A0A4R2SCG8"/>
<dbReference type="FunFam" id="3.30.70.380:FF:000001">
    <property type="entry name" value="Phenylalanine--tRNA ligase beta subunit"/>
    <property type="match status" value="1"/>
</dbReference>
<dbReference type="SMART" id="SM00873">
    <property type="entry name" value="B3_4"/>
    <property type="match status" value="1"/>
</dbReference>
<dbReference type="InterPro" id="IPR045060">
    <property type="entry name" value="Phe-tRNA-ligase_IIc_bsu"/>
</dbReference>
<evidence type="ECO:0000256" key="4">
    <source>
        <dbReference type="ARBA" id="ARBA00022490"/>
    </source>
</evidence>
<dbReference type="GO" id="GO:0009328">
    <property type="term" value="C:phenylalanine-tRNA ligase complex"/>
    <property type="evidence" value="ECO:0007669"/>
    <property type="project" value="TreeGrafter"/>
</dbReference>
<dbReference type="Gene3D" id="2.40.50.140">
    <property type="entry name" value="Nucleic acid-binding proteins"/>
    <property type="match status" value="1"/>
</dbReference>
<dbReference type="SUPFAM" id="SSF56037">
    <property type="entry name" value="PheT/TilS domain"/>
    <property type="match status" value="1"/>
</dbReference>
<dbReference type="InterPro" id="IPR004532">
    <property type="entry name" value="Phe-tRNA-ligase_IIc_bsu_bact"/>
</dbReference>
<evidence type="ECO:0000256" key="5">
    <source>
        <dbReference type="ARBA" id="ARBA00022555"/>
    </source>
</evidence>
<sequence>MRISMDWLGEYVAHEMTATDLAEKLTRSGIAVENVICRDRGLDHVVVGLVQRIEKHPAADKLWVCQIETGNGETTIVTGAQNVRQGHKVPVALPGACLPNGLTITPVDFRGIPSAGMLCSAQELGLDEKTIAPADRDGILILSDAAVIGKPVAAALGLDVPVLELELTPNRSDCLAVLNVAREVAAITEAPLQLPKQYAGADDQCCNGGDGCTGNKDDLCCTQDRVRITINDGDLCGRYAARLFTNLRLGPSPVWMQQRLQSAGMRPINNMVDITNYVMLELGHPLHAFDYHTIAQGEIIVRRAQDGEVLTTLDGQERTLNAGNLVIADPEKAIALAGVMGGLATEVTDNTKVVLLEAAHFNPASIRRTARQVGLRSEASQRFEKGVNVDTILFALDRTAQLVEELGVADVVPGYVDVYERPSKAASVAFSVERINGLLGTNVDGATMAHYWQRLGMTVTWSDPEGNAQGVVEVPTYRPDITGEHDLAEEVARLYGYDNIPTTLPQGATTVGQRTWPQLVQERLGEVMVASGLREVITFSFINPRHLDRLGLPENHRLRQVVAVTNPLSEEQGIMRSIILPNLLEVAARNSSRRTTDIGIFELGSVFAHPASPEPLKELPEERKKLAALLMGQPAAGWRQKPGPYDFYDLKAVIEKLLACLKINGVTWQATGALPYLHPGRAALLTVEQDGATMELGWIGEVHPDVTEAYDLPGRPVAMELDVQLLTMLARAFGEYKALPRFPSTDRDMAMLLPETVPASQVEAVIAATGGTLVDRWRLFDLYQGAQIPAGYRSLAYTLRYQASDRTLTDDEVNQAHEAIKAALTAQVGARFR</sequence>
<dbReference type="PROSITE" id="PS51483">
    <property type="entry name" value="B5"/>
    <property type="match status" value="1"/>
</dbReference>
<comment type="similarity">
    <text evidence="2 15">Belongs to the phenylalanyl-tRNA synthetase beta subunit family. Type 1 subfamily.</text>
</comment>
<evidence type="ECO:0000256" key="14">
    <source>
        <dbReference type="ARBA" id="ARBA00049255"/>
    </source>
</evidence>
<keyword evidence="12 15" id="KW-0648">Protein biosynthesis</keyword>
<dbReference type="InterPro" id="IPR020825">
    <property type="entry name" value="Phe-tRNA_synthase-like_B3/B4"/>
</dbReference>
<feature type="binding site" evidence="15">
    <location>
        <position position="490"/>
    </location>
    <ligand>
        <name>Mg(2+)</name>
        <dbReference type="ChEBI" id="CHEBI:18420"/>
        <note>shared with alpha subunit</note>
    </ligand>
</feature>
<name>A0A4R2SCG8_9FIRM</name>
<dbReference type="GO" id="GO:0016740">
    <property type="term" value="F:transferase activity"/>
    <property type="evidence" value="ECO:0007669"/>
    <property type="project" value="UniProtKB-ARBA"/>
</dbReference>
<gene>
    <name evidence="15" type="primary">pheT</name>
    <name evidence="20" type="ORF">EDD73_10114</name>
</gene>
<dbReference type="SUPFAM" id="SSF50249">
    <property type="entry name" value="Nucleic acid-binding proteins"/>
    <property type="match status" value="1"/>
</dbReference>
<evidence type="ECO:0000256" key="6">
    <source>
        <dbReference type="ARBA" id="ARBA00022598"/>
    </source>
</evidence>
<dbReference type="InterPro" id="IPR041616">
    <property type="entry name" value="PheRS_beta_core"/>
</dbReference>
<evidence type="ECO:0000256" key="10">
    <source>
        <dbReference type="ARBA" id="ARBA00022842"/>
    </source>
</evidence>
<dbReference type="InterPro" id="IPR009061">
    <property type="entry name" value="DNA-bd_dom_put_sf"/>
</dbReference>
<dbReference type="NCBIfam" id="NF045760">
    <property type="entry name" value="YtpR"/>
    <property type="match status" value="1"/>
</dbReference>
<dbReference type="GO" id="GO:0006432">
    <property type="term" value="P:phenylalanyl-tRNA aminoacylation"/>
    <property type="evidence" value="ECO:0007669"/>
    <property type="project" value="UniProtKB-UniRule"/>
</dbReference>
<evidence type="ECO:0000256" key="3">
    <source>
        <dbReference type="ARBA" id="ARBA00011209"/>
    </source>
</evidence>
<evidence type="ECO:0000256" key="8">
    <source>
        <dbReference type="ARBA" id="ARBA00022741"/>
    </source>
</evidence>
<dbReference type="NCBIfam" id="TIGR00472">
    <property type="entry name" value="pheT_bact"/>
    <property type="match status" value="1"/>
</dbReference>
<dbReference type="FunFam" id="3.50.40.10:FF:000001">
    <property type="entry name" value="Phenylalanine--tRNA ligase beta subunit"/>
    <property type="match status" value="1"/>
</dbReference>
<dbReference type="SUPFAM" id="SSF55681">
    <property type="entry name" value="Class II aaRS and biotin synthetases"/>
    <property type="match status" value="1"/>
</dbReference>
<evidence type="ECO:0000256" key="7">
    <source>
        <dbReference type="ARBA" id="ARBA00022723"/>
    </source>
</evidence>
<dbReference type="EC" id="6.1.1.20" evidence="15"/>
<dbReference type="InterPro" id="IPR045864">
    <property type="entry name" value="aa-tRNA-synth_II/BPL/LPL"/>
</dbReference>
<dbReference type="Pfam" id="PF03483">
    <property type="entry name" value="B3_4"/>
    <property type="match status" value="1"/>
</dbReference>
<dbReference type="RefSeq" id="WP_131917577.1">
    <property type="nucleotide sequence ID" value="NZ_JAOQNU010000001.1"/>
</dbReference>
<dbReference type="HAMAP" id="MF_00283">
    <property type="entry name" value="Phe_tRNA_synth_beta1"/>
    <property type="match status" value="1"/>
</dbReference>
<proteinExistence type="inferred from homology"/>
<dbReference type="PANTHER" id="PTHR10947">
    <property type="entry name" value="PHENYLALANYL-TRNA SYNTHETASE BETA CHAIN AND LEUCINE-RICH REPEAT-CONTAINING PROTEIN 47"/>
    <property type="match status" value="1"/>
</dbReference>
<dbReference type="CDD" id="cd02796">
    <property type="entry name" value="tRNA_bind_bactPheRS"/>
    <property type="match status" value="1"/>
</dbReference>
<dbReference type="CDD" id="cd00769">
    <property type="entry name" value="PheRS_beta_core"/>
    <property type="match status" value="1"/>
</dbReference>
<evidence type="ECO:0000256" key="16">
    <source>
        <dbReference type="PROSITE-ProRule" id="PRU00209"/>
    </source>
</evidence>
<comment type="subcellular location">
    <subcellularLocation>
        <location evidence="1 15">Cytoplasm</location>
    </subcellularLocation>
</comment>
<comment type="cofactor">
    <cofactor evidence="15">
        <name>Mg(2+)</name>
        <dbReference type="ChEBI" id="CHEBI:18420"/>
    </cofactor>
    <text evidence="15">Binds 2 magnesium ions per tetramer.</text>
</comment>
<dbReference type="InterPro" id="IPR033714">
    <property type="entry name" value="tRNA_bind_bactPheRS"/>
</dbReference>
<comment type="catalytic activity">
    <reaction evidence="14 15">
        <text>tRNA(Phe) + L-phenylalanine + ATP = L-phenylalanyl-tRNA(Phe) + AMP + diphosphate + H(+)</text>
        <dbReference type="Rhea" id="RHEA:19413"/>
        <dbReference type="Rhea" id="RHEA-COMP:9668"/>
        <dbReference type="Rhea" id="RHEA-COMP:9699"/>
        <dbReference type="ChEBI" id="CHEBI:15378"/>
        <dbReference type="ChEBI" id="CHEBI:30616"/>
        <dbReference type="ChEBI" id="CHEBI:33019"/>
        <dbReference type="ChEBI" id="CHEBI:58095"/>
        <dbReference type="ChEBI" id="CHEBI:78442"/>
        <dbReference type="ChEBI" id="CHEBI:78531"/>
        <dbReference type="ChEBI" id="CHEBI:456215"/>
        <dbReference type="EC" id="6.1.1.20"/>
    </reaction>
</comment>
<dbReference type="Gene3D" id="3.30.56.10">
    <property type="match status" value="2"/>
</dbReference>
<feature type="domain" description="TRNA-binding" evidence="17">
    <location>
        <begin position="39"/>
        <end position="153"/>
    </location>
</feature>
<dbReference type="Pfam" id="PF01588">
    <property type="entry name" value="tRNA_bind"/>
    <property type="match status" value="1"/>
</dbReference>
<evidence type="ECO:0000259" key="18">
    <source>
        <dbReference type="PROSITE" id="PS51447"/>
    </source>
</evidence>
<dbReference type="PROSITE" id="PS50886">
    <property type="entry name" value="TRBD"/>
    <property type="match status" value="1"/>
</dbReference>
<dbReference type="PANTHER" id="PTHR10947:SF0">
    <property type="entry name" value="PHENYLALANINE--TRNA LIGASE BETA SUBUNIT"/>
    <property type="match status" value="1"/>
</dbReference>
<dbReference type="InterPro" id="IPR005147">
    <property type="entry name" value="tRNA_synthase_B5-dom"/>
</dbReference>
<reference evidence="20 21" key="1">
    <citation type="submission" date="2019-03" db="EMBL/GenBank/DDBJ databases">
        <title>Genomic Encyclopedia of Type Strains, Phase IV (KMG-IV): sequencing the most valuable type-strain genomes for metagenomic binning, comparative biology and taxonomic classification.</title>
        <authorList>
            <person name="Goeker M."/>
        </authorList>
    </citation>
    <scope>NUCLEOTIDE SEQUENCE [LARGE SCALE GENOMIC DNA]</scope>
    <source>
        <strain evidence="20 21">DSM 11170</strain>
    </source>
</reference>
<dbReference type="Proteomes" id="UP000294813">
    <property type="component" value="Unassembled WGS sequence"/>
</dbReference>
<dbReference type="Pfam" id="PF17759">
    <property type="entry name" value="tRNA_synthFbeta"/>
    <property type="match status" value="1"/>
</dbReference>
<dbReference type="GO" id="GO:0000287">
    <property type="term" value="F:magnesium ion binding"/>
    <property type="evidence" value="ECO:0007669"/>
    <property type="project" value="UniProtKB-UniRule"/>
</dbReference>
<feature type="binding site" evidence="15">
    <location>
        <position position="486"/>
    </location>
    <ligand>
        <name>Mg(2+)</name>
        <dbReference type="ChEBI" id="CHEBI:18420"/>
        <note>shared with alpha subunit</note>
    </ligand>
</feature>